<proteinExistence type="predicted"/>
<protein>
    <submittedName>
        <fullName evidence="2">Uncharacterized protein</fullName>
    </submittedName>
</protein>
<name>A0AAW1Y2S9_RUBAR</name>
<gene>
    <name evidence="2" type="ORF">M0R45_008662</name>
</gene>
<dbReference type="Proteomes" id="UP001457282">
    <property type="component" value="Unassembled WGS sequence"/>
</dbReference>
<dbReference type="EMBL" id="JBEDUW010000002">
    <property type="protein sequence ID" value="KAK9943038.1"/>
    <property type="molecule type" value="Genomic_DNA"/>
</dbReference>
<evidence type="ECO:0000313" key="3">
    <source>
        <dbReference type="Proteomes" id="UP001457282"/>
    </source>
</evidence>
<keyword evidence="3" id="KW-1185">Reference proteome</keyword>
<comment type="caution">
    <text evidence="2">The sequence shown here is derived from an EMBL/GenBank/DDBJ whole genome shotgun (WGS) entry which is preliminary data.</text>
</comment>
<feature type="compositionally biased region" description="Polar residues" evidence="1">
    <location>
        <begin position="171"/>
        <end position="185"/>
    </location>
</feature>
<reference evidence="2 3" key="1">
    <citation type="journal article" date="2023" name="G3 (Bethesda)">
        <title>A chromosome-length genome assembly and annotation of blackberry (Rubus argutus, cv. 'Hillquist').</title>
        <authorList>
            <person name="Bruna T."/>
            <person name="Aryal R."/>
            <person name="Dudchenko O."/>
            <person name="Sargent D.J."/>
            <person name="Mead D."/>
            <person name="Buti M."/>
            <person name="Cavallini A."/>
            <person name="Hytonen T."/>
            <person name="Andres J."/>
            <person name="Pham M."/>
            <person name="Weisz D."/>
            <person name="Mascagni F."/>
            <person name="Usai G."/>
            <person name="Natali L."/>
            <person name="Bassil N."/>
            <person name="Fernandez G.E."/>
            <person name="Lomsadze A."/>
            <person name="Armour M."/>
            <person name="Olukolu B."/>
            <person name="Poorten T."/>
            <person name="Britton C."/>
            <person name="Davik J."/>
            <person name="Ashrafi H."/>
            <person name="Aiden E.L."/>
            <person name="Borodovsky M."/>
            <person name="Worthington M."/>
        </authorList>
    </citation>
    <scope>NUCLEOTIDE SEQUENCE [LARGE SCALE GENOMIC DNA]</scope>
    <source>
        <strain evidence="2">PI 553951</strain>
    </source>
</reference>
<evidence type="ECO:0000256" key="1">
    <source>
        <dbReference type="SAM" id="MobiDB-lite"/>
    </source>
</evidence>
<accession>A0AAW1Y2S9</accession>
<organism evidence="2 3">
    <name type="scientific">Rubus argutus</name>
    <name type="common">Southern blackberry</name>
    <dbReference type="NCBI Taxonomy" id="59490"/>
    <lineage>
        <taxon>Eukaryota</taxon>
        <taxon>Viridiplantae</taxon>
        <taxon>Streptophyta</taxon>
        <taxon>Embryophyta</taxon>
        <taxon>Tracheophyta</taxon>
        <taxon>Spermatophyta</taxon>
        <taxon>Magnoliopsida</taxon>
        <taxon>eudicotyledons</taxon>
        <taxon>Gunneridae</taxon>
        <taxon>Pentapetalae</taxon>
        <taxon>rosids</taxon>
        <taxon>fabids</taxon>
        <taxon>Rosales</taxon>
        <taxon>Rosaceae</taxon>
        <taxon>Rosoideae</taxon>
        <taxon>Rosoideae incertae sedis</taxon>
        <taxon>Rubus</taxon>
    </lineage>
</organism>
<dbReference type="AlphaFoldDB" id="A0AAW1Y2S9"/>
<evidence type="ECO:0000313" key="2">
    <source>
        <dbReference type="EMBL" id="KAK9943038.1"/>
    </source>
</evidence>
<sequence length="291" mass="32733">MCSREEKGERLGEFHELQAEAVSPGSDDSKDSISADKVAESLIKALEERNTQFVRNSLDTYAKEINGTVRELAKIVTALSVQMQDQQATLCTVLNERATFMSLLYKHDFPSKEKRESSNTVAEDVIIDTKVSKLRFKVGMLHGKRSLPNMDKTTKGVGFKKNPSREVSVVAKSSHQTNKASSSKQAEIEDDDSDPENFMEEFTAQTSQAEEKKKVTYYGTNNEGLYLFSDEQITGLVRKAVRRHLSEELGYNFPFSKEIAEVNYPKGHKTINFTLFSGEDACERKCCCAYC</sequence>
<feature type="region of interest" description="Disordered" evidence="1">
    <location>
        <begin position="1"/>
        <end position="34"/>
    </location>
</feature>
<feature type="compositionally biased region" description="Basic and acidic residues" evidence="1">
    <location>
        <begin position="1"/>
        <end position="18"/>
    </location>
</feature>
<feature type="region of interest" description="Disordered" evidence="1">
    <location>
        <begin position="147"/>
        <end position="195"/>
    </location>
</feature>